<organism evidence="2 3">
    <name type="scientific">Alicyclobacillus mengziensis</name>
    <dbReference type="NCBI Taxonomy" id="2931921"/>
    <lineage>
        <taxon>Bacteria</taxon>
        <taxon>Bacillati</taxon>
        <taxon>Bacillota</taxon>
        <taxon>Bacilli</taxon>
        <taxon>Bacillales</taxon>
        <taxon>Alicyclobacillaceae</taxon>
        <taxon>Alicyclobacillus</taxon>
    </lineage>
</organism>
<keyword evidence="1" id="KW-1133">Transmembrane helix</keyword>
<accession>A0A9X7W0V0</accession>
<name>A0A9X7W0V0_9BACL</name>
<gene>
    <name evidence="2" type="ORF">JZ786_06995</name>
</gene>
<sequence length="79" mass="8888">MMGFGGFGYGTGYGMGILGWVFQLVILVAVISVIVYLVRSFSNRNDTIRNKPDAKEIAAKRYAQGEITKEEYKHIRDNL</sequence>
<keyword evidence="3" id="KW-1185">Reference proteome</keyword>
<dbReference type="Proteomes" id="UP000663505">
    <property type="component" value="Chromosome"/>
</dbReference>
<reference evidence="2 3" key="1">
    <citation type="submission" date="2021-02" db="EMBL/GenBank/DDBJ databases">
        <title>Alicyclobacillus curvatus sp. nov. and Alicyclobacillus mengziensis sp. nov., two acidophilic bacteria isolated from acid mine drainage.</title>
        <authorList>
            <person name="Huang Y."/>
        </authorList>
    </citation>
    <scope>NUCLEOTIDE SEQUENCE [LARGE SCALE GENOMIC DNA]</scope>
    <source>
        <strain evidence="2 3">S30H14</strain>
    </source>
</reference>
<keyword evidence="1" id="KW-0812">Transmembrane</keyword>
<evidence type="ECO:0000313" key="2">
    <source>
        <dbReference type="EMBL" id="QSO48703.1"/>
    </source>
</evidence>
<dbReference type="EMBL" id="CP071182">
    <property type="protein sequence ID" value="QSO48703.1"/>
    <property type="molecule type" value="Genomic_DNA"/>
</dbReference>
<proteinExistence type="predicted"/>
<dbReference type="AlphaFoldDB" id="A0A9X7W0V0"/>
<evidence type="ECO:0000313" key="3">
    <source>
        <dbReference type="Proteomes" id="UP000663505"/>
    </source>
</evidence>
<evidence type="ECO:0000256" key="1">
    <source>
        <dbReference type="SAM" id="Phobius"/>
    </source>
</evidence>
<dbReference type="RefSeq" id="WP_206658025.1">
    <property type="nucleotide sequence ID" value="NZ_CP071182.1"/>
</dbReference>
<keyword evidence="1" id="KW-0472">Membrane</keyword>
<evidence type="ECO:0008006" key="4">
    <source>
        <dbReference type="Google" id="ProtNLM"/>
    </source>
</evidence>
<feature type="transmembrane region" description="Helical" evidence="1">
    <location>
        <begin position="20"/>
        <end position="38"/>
    </location>
</feature>
<protein>
    <recommendedName>
        <fullName evidence="4">SHOCT domain-containing protein</fullName>
    </recommendedName>
</protein>
<dbReference type="KEGG" id="afx:JZ786_06995"/>